<dbReference type="AlphaFoldDB" id="A0A1L9BA31"/>
<dbReference type="Gene3D" id="3.30.450.40">
    <property type="match status" value="1"/>
</dbReference>
<dbReference type="SUPFAM" id="SSF109604">
    <property type="entry name" value="HD-domain/PDEase-like"/>
    <property type="match status" value="2"/>
</dbReference>
<dbReference type="InterPro" id="IPR037522">
    <property type="entry name" value="HD_GYP_dom"/>
</dbReference>
<evidence type="ECO:0000259" key="1">
    <source>
        <dbReference type="PROSITE" id="PS51832"/>
    </source>
</evidence>
<dbReference type="PANTHER" id="PTHR43155">
    <property type="entry name" value="CYCLIC DI-GMP PHOSPHODIESTERASE PA4108-RELATED"/>
    <property type="match status" value="1"/>
</dbReference>
<dbReference type="EMBL" id="MPIN01000004">
    <property type="protein sequence ID" value="OJH39140.1"/>
    <property type="molecule type" value="Genomic_DNA"/>
</dbReference>
<dbReference type="OrthoDB" id="9769359at2"/>
<dbReference type="Gene3D" id="1.10.3210.10">
    <property type="entry name" value="Hypothetical protein af1432"/>
    <property type="match status" value="2"/>
</dbReference>
<evidence type="ECO:0000313" key="3">
    <source>
        <dbReference type="Proteomes" id="UP000182229"/>
    </source>
</evidence>
<dbReference type="STRING" id="83449.BON30_16485"/>
<dbReference type="SMART" id="SM00065">
    <property type="entry name" value="GAF"/>
    <property type="match status" value="1"/>
</dbReference>
<reference evidence="3" key="1">
    <citation type="submission" date="2016-11" db="EMBL/GenBank/DDBJ databases">
        <authorList>
            <person name="Shukria A."/>
            <person name="Stevens D.C."/>
        </authorList>
    </citation>
    <scope>NUCLEOTIDE SEQUENCE [LARGE SCALE GENOMIC DNA]</scope>
    <source>
        <strain evidence="3">Cbfe23</strain>
    </source>
</reference>
<dbReference type="SUPFAM" id="SSF55781">
    <property type="entry name" value="GAF domain-like"/>
    <property type="match status" value="1"/>
</dbReference>
<dbReference type="PROSITE" id="PS51832">
    <property type="entry name" value="HD_GYP"/>
    <property type="match status" value="1"/>
</dbReference>
<dbReference type="InterPro" id="IPR003018">
    <property type="entry name" value="GAF"/>
</dbReference>
<protein>
    <submittedName>
        <fullName evidence="2">Phosphodiesterase</fullName>
    </submittedName>
</protein>
<comment type="caution">
    <text evidence="2">The sequence shown here is derived from an EMBL/GenBank/DDBJ whole genome shotgun (WGS) entry which is preliminary data.</text>
</comment>
<dbReference type="PANTHER" id="PTHR43155:SF2">
    <property type="entry name" value="CYCLIC DI-GMP PHOSPHODIESTERASE PA4108"/>
    <property type="match status" value="1"/>
</dbReference>
<dbReference type="SMART" id="SM00471">
    <property type="entry name" value="HDc"/>
    <property type="match status" value="1"/>
</dbReference>
<dbReference type="InterPro" id="IPR003607">
    <property type="entry name" value="HD/PDEase_dom"/>
</dbReference>
<sequence>MLPQTQPTEPADLNRRLKKLTSILDVTKAMSAERDLDLLLPLILYEASKVVEADRCSLFVLDRERNQLWSKVAQGSKSEIRLPMGSGIAGRVAETGEVINLPDAYADERFNRTFDSISGYRTQSVLCVPMRDANGEVTGVIQALNKLSGNAFDSEDEELLLALGAQAAGAIENALLHEEINSLFEGFVSASVVAIESRDPTTAGHSGRVANLTVSLARALEHVHTGPYAHTRFSATELQEVRYASLLHDFGKVGVREPVLVKAEKLYPHELEGLRARFQLARKDLQLHSYRRRIAAVKLRGTQHLAEIEAEEEARLAQECKQLDEVLEFVLTCNRPSVLAQGNFERLHELKHLRFQDGFDREQPLLLEREIQSLSILKGTLSEAERLEIESHVEHTYRFLSQIPWTRTLRRVPEIAYAHHEKLNGTGYPRAIPDTGIPVQSRMMAIADIYDALTASDRPYKKAVPHPLALDILQREVKSGQLDAELFRIFVEAEVPQRAQQPLPE</sequence>
<keyword evidence="3" id="KW-1185">Reference proteome</keyword>
<dbReference type="Pfam" id="PF01590">
    <property type="entry name" value="GAF"/>
    <property type="match status" value="1"/>
</dbReference>
<accession>A0A1L9BA31</accession>
<evidence type="ECO:0000313" key="2">
    <source>
        <dbReference type="EMBL" id="OJH39140.1"/>
    </source>
</evidence>
<proteinExistence type="predicted"/>
<gene>
    <name evidence="2" type="ORF">BON30_16485</name>
</gene>
<dbReference type="Pfam" id="PF13487">
    <property type="entry name" value="HD_5"/>
    <property type="match status" value="1"/>
</dbReference>
<name>A0A1L9BA31_9BACT</name>
<dbReference type="CDD" id="cd00077">
    <property type="entry name" value="HDc"/>
    <property type="match status" value="1"/>
</dbReference>
<dbReference type="InterPro" id="IPR029016">
    <property type="entry name" value="GAF-like_dom_sf"/>
</dbReference>
<feature type="domain" description="HD-GYP" evidence="1">
    <location>
        <begin position="180"/>
        <end position="505"/>
    </location>
</feature>
<reference evidence="2 3" key="2">
    <citation type="submission" date="2016-12" db="EMBL/GenBank/DDBJ databases">
        <title>Draft Genome Sequence of Cystobacter ferrugineus Strain Cbfe23.</title>
        <authorList>
            <person name="Akbar S."/>
            <person name="Dowd S.E."/>
            <person name="Stevens D.C."/>
        </authorList>
    </citation>
    <scope>NUCLEOTIDE SEQUENCE [LARGE SCALE GENOMIC DNA]</scope>
    <source>
        <strain evidence="2 3">Cbfe23</strain>
    </source>
</reference>
<organism evidence="2 3">
    <name type="scientific">Cystobacter ferrugineus</name>
    <dbReference type="NCBI Taxonomy" id="83449"/>
    <lineage>
        <taxon>Bacteria</taxon>
        <taxon>Pseudomonadati</taxon>
        <taxon>Myxococcota</taxon>
        <taxon>Myxococcia</taxon>
        <taxon>Myxococcales</taxon>
        <taxon>Cystobacterineae</taxon>
        <taxon>Archangiaceae</taxon>
        <taxon>Cystobacter</taxon>
    </lineage>
</organism>
<dbReference type="Proteomes" id="UP000182229">
    <property type="component" value="Unassembled WGS sequence"/>
</dbReference>
<dbReference type="RefSeq" id="WP_071899310.1">
    <property type="nucleotide sequence ID" value="NZ_MPIN01000004.1"/>
</dbReference>